<dbReference type="Proteomes" id="UP000323565">
    <property type="component" value="Chromosome"/>
</dbReference>
<evidence type="ECO:0000256" key="1">
    <source>
        <dbReference type="ARBA" id="ARBA00005801"/>
    </source>
</evidence>
<dbReference type="PANTHER" id="PTHR30487">
    <property type="entry name" value="TYPE 4 PREPILIN-LIKE PROTEINS LEADER PEPTIDE-PROCESSING ENZYME"/>
    <property type="match status" value="1"/>
</dbReference>
<evidence type="ECO:0000313" key="6">
    <source>
        <dbReference type="Proteomes" id="UP000323565"/>
    </source>
</evidence>
<dbReference type="InterPro" id="IPR050882">
    <property type="entry name" value="Prepilin_peptidase/N-MTase"/>
</dbReference>
<dbReference type="PANTHER" id="PTHR30487:SF0">
    <property type="entry name" value="PREPILIN LEADER PEPTIDASE_N-METHYLTRANSFERASE-RELATED"/>
    <property type="match status" value="1"/>
</dbReference>
<feature type="domain" description="Prepilin type IV endopeptidase peptidase" evidence="4">
    <location>
        <begin position="103"/>
        <end position="217"/>
    </location>
</feature>
<feature type="transmembrane region" description="Helical" evidence="3">
    <location>
        <begin position="97"/>
        <end position="114"/>
    </location>
</feature>
<evidence type="ECO:0000256" key="2">
    <source>
        <dbReference type="RuleBase" id="RU003793"/>
    </source>
</evidence>
<keyword evidence="6" id="KW-1185">Reference proteome</keyword>
<feature type="transmembrane region" description="Helical" evidence="3">
    <location>
        <begin position="126"/>
        <end position="149"/>
    </location>
</feature>
<name>A0ABX5ZBY8_9MICO</name>
<dbReference type="Gene3D" id="1.20.120.1220">
    <property type="match status" value="1"/>
</dbReference>
<dbReference type="Pfam" id="PF01478">
    <property type="entry name" value="Peptidase_A24"/>
    <property type="match status" value="1"/>
</dbReference>
<feature type="transmembrane region" description="Helical" evidence="3">
    <location>
        <begin position="202"/>
        <end position="221"/>
    </location>
</feature>
<reference evidence="5 6" key="1">
    <citation type="submission" date="2019-08" db="EMBL/GenBank/DDBJ databases">
        <title>Dermacoccus abyssi strain HZAU 226, whole genome Nanopore sequencing project.</title>
        <authorList>
            <person name="Guo A."/>
            <person name="Zhang X."/>
            <person name="Ruan Y."/>
            <person name="Liu W."/>
            <person name="Chen Q."/>
            <person name="Gu L."/>
        </authorList>
    </citation>
    <scope>NUCLEOTIDE SEQUENCE [LARGE SCALE GENOMIC DNA]</scope>
    <source>
        <strain evidence="5 6">HZAU 226</strain>
    </source>
</reference>
<dbReference type="InterPro" id="IPR000045">
    <property type="entry name" value="Prepilin_IV_endopep_pep"/>
</dbReference>
<sequence length="247" mass="25460">MGCGRRCFCSEIASGQTANAPTVADTLHDMLWGWVGAALFLAGALALTTRHVVPEVVAPGSEAAHERRRDREALLAVAALVAAGGIVGRWWNEAPGFATALLLVLPLLLALTLVDLDEHRLPNRLTLACVVVTTCGLALATLATSSAGWLEARRALAGAALLGLFYLALALLGGGRGMGLGDVKLAPSLGGLLGWVGWETWAAGAFGAFLLGGLWGVVLMLRGRGRSARMPFGPFMIGGALAALCLA</sequence>
<keyword evidence="3" id="KW-0812">Transmembrane</keyword>
<dbReference type="InterPro" id="IPR014032">
    <property type="entry name" value="Peptidase_A24A_bac"/>
</dbReference>
<evidence type="ECO:0000259" key="4">
    <source>
        <dbReference type="Pfam" id="PF01478"/>
    </source>
</evidence>
<dbReference type="PRINTS" id="PR00864">
    <property type="entry name" value="PREPILNPTASE"/>
</dbReference>
<evidence type="ECO:0000313" key="5">
    <source>
        <dbReference type="EMBL" id="QEH94466.1"/>
    </source>
</evidence>
<dbReference type="EMBL" id="CP043031">
    <property type="protein sequence ID" value="QEH94466.1"/>
    <property type="molecule type" value="Genomic_DNA"/>
</dbReference>
<evidence type="ECO:0000256" key="3">
    <source>
        <dbReference type="SAM" id="Phobius"/>
    </source>
</evidence>
<gene>
    <name evidence="5" type="ORF">FV141_13780</name>
</gene>
<feature type="transmembrane region" description="Helical" evidence="3">
    <location>
        <begin position="155"/>
        <end position="172"/>
    </location>
</feature>
<keyword evidence="3" id="KW-1133">Transmembrane helix</keyword>
<keyword evidence="3" id="KW-0472">Membrane</keyword>
<feature type="transmembrane region" description="Helical" evidence="3">
    <location>
        <begin position="73"/>
        <end position="91"/>
    </location>
</feature>
<organism evidence="5 6">
    <name type="scientific">Dermacoccus abyssi</name>
    <dbReference type="NCBI Taxonomy" id="322596"/>
    <lineage>
        <taxon>Bacteria</taxon>
        <taxon>Bacillati</taxon>
        <taxon>Actinomycetota</taxon>
        <taxon>Actinomycetes</taxon>
        <taxon>Micrococcales</taxon>
        <taxon>Dermacoccaceae</taxon>
        <taxon>Dermacoccus</taxon>
    </lineage>
</organism>
<comment type="similarity">
    <text evidence="1 2">Belongs to the peptidase A24 family.</text>
</comment>
<protein>
    <submittedName>
        <fullName evidence="5">Prepilin peptidase</fullName>
    </submittedName>
</protein>
<feature type="transmembrane region" description="Helical" evidence="3">
    <location>
        <begin position="31"/>
        <end position="53"/>
    </location>
</feature>
<accession>A0ABX5ZBY8</accession>
<proteinExistence type="inferred from homology"/>